<dbReference type="Proteomes" id="UP000887577">
    <property type="component" value="Unplaced"/>
</dbReference>
<evidence type="ECO:0000256" key="1">
    <source>
        <dbReference type="SAM" id="MobiDB-lite"/>
    </source>
</evidence>
<name>A0A914XZQ9_9BILA</name>
<keyword evidence="2" id="KW-1185">Reference proteome</keyword>
<dbReference type="AlphaFoldDB" id="A0A914XZQ9"/>
<accession>A0A914XZQ9</accession>
<reference evidence="3" key="1">
    <citation type="submission" date="2022-11" db="UniProtKB">
        <authorList>
            <consortium name="WormBaseParasite"/>
        </authorList>
    </citation>
    <scope>IDENTIFICATION</scope>
</reference>
<feature type="compositionally biased region" description="Low complexity" evidence="1">
    <location>
        <begin position="1"/>
        <end position="10"/>
    </location>
</feature>
<proteinExistence type="predicted"/>
<evidence type="ECO:0000313" key="3">
    <source>
        <dbReference type="WBParaSite" id="PSU_v2.g12450.t1"/>
    </source>
</evidence>
<feature type="compositionally biased region" description="Basic and acidic residues" evidence="1">
    <location>
        <begin position="26"/>
        <end position="45"/>
    </location>
</feature>
<feature type="compositionally biased region" description="Polar residues" evidence="1">
    <location>
        <begin position="55"/>
        <end position="64"/>
    </location>
</feature>
<evidence type="ECO:0000313" key="2">
    <source>
        <dbReference type="Proteomes" id="UP000887577"/>
    </source>
</evidence>
<feature type="region of interest" description="Disordered" evidence="1">
    <location>
        <begin position="1"/>
        <end position="136"/>
    </location>
</feature>
<organism evidence="2 3">
    <name type="scientific">Panagrolaimus superbus</name>
    <dbReference type="NCBI Taxonomy" id="310955"/>
    <lineage>
        <taxon>Eukaryota</taxon>
        <taxon>Metazoa</taxon>
        <taxon>Ecdysozoa</taxon>
        <taxon>Nematoda</taxon>
        <taxon>Chromadorea</taxon>
        <taxon>Rhabditida</taxon>
        <taxon>Tylenchina</taxon>
        <taxon>Panagrolaimomorpha</taxon>
        <taxon>Panagrolaimoidea</taxon>
        <taxon>Panagrolaimidae</taxon>
        <taxon>Panagrolaimus</taxon>
    </lineage>
</organism>
<sequence length="136" mass="15083">MEVSSSSSSSEAEQEKAKQVVRKKQKKDETTTIQTIEKKDSNKESSKKKKKNSSQELTDNTPTVFESVDCPLNPVVEERPVHKIEMPTGKGTGKAAVRVDNTPTAYGTVQPKKKSKKKEGDSDDDSDYLPIHPAYK</sequence>
<protein>
    <submittedName>
        <fullName evidence="3">Uncharacterized protein</fullName>
    </submittedName>
</protein>
<dbReference type="WBParaSite" id="PSU_v2.g12450.t1">
    <property type="protein sequence ID" value="PSU_v2.g12450.t1"/>
    <property type="gene ID" value="PSU_v2.g12450"/>
</dbReference>
<feature type="compositionally biased region" description="Basic and acidic residues" evidence="1">
    <location>
        <begin position="76"/>
        <end position="85"/>
    </location>
</feature>